<dbReference type="EMBL" id="BCMI01000012">
    <property type="protein sequence ID" value="GAX06143.1"/>
    <property type="molecule type" value="Genomic_DNA"/>
</dbReference>
<dbReference type="RefSeq" id="WP_089121258.1">
    <property type="nucleotide sequence ID" value="NZ_BCMI01000012.1"/>
</dbReference>
<feature type="compositionally biased region" description="Polar residues" evidence="2">
    <location>
        <begin position="20"/>
        <end position="39"/>
    </location>
</feature>
<feature type="coiled-coil region" evidence="1">
    <location>
        <begin position="59"/>
        <end position="111"/>
    </location>
</feature>
<name>A0A1Z5IWK4_9LACO</name>
<comment type="caution">
    <text evidence="3">The sequence shown here is derived from an EMBL/GenBank/DDBJ whole genome shotgun (WGS) entry which is preliminary data.</text>
</comment>
<evidence type="ECO:0000256" key="2">
    <source>
        <dbReference type="SAM" id="MobiDB-lite"/>
    </source>
</evidence>
<gene>
    <name evidence="3" type="primary">smc_2</name>
    <name evidence="3" type="ORF">IWT25_01468</name>
</gene>
<dbReference type="AlphaFoldDB" id="A0A1Z5IWK4"/>
<dbReference type="Proteomes" id="UP000198414">
    <property type="component" value="Unassembled WGS sequence"/>
</dbReference>
<evidence type="ECO:0000256" key="1">
    <source>
        <dbReference type="SAM" id="Coils"/>
    </source>
</evidence>
<dbReference type="OrthoDB" id="2267557at2"/>
<sequence>MGLRNLFRGNSKQESDKTNDNASVENNQSGNDDNQTEPVQASKVTASSPSVVTSVLTAKQNLTEIAQQYNIRRETLQDLLFDHQKEIQTSIDELNKEIAASQKLVEDNGQQVTNIQDRMEKASAEASAPFVQQQTELNARIKENQDQVGNLISQVKELNAELTGLNHKQQQLVQAETDISAKFKSEKDPATIVSLADQYRDDIKNNQTEREENEATIRAVDQKQTALKDQLQATRDKLTADQKELSEVNSKLEEVQAKVASDDEETSKQLDAMTQKLTDSQAQLTQLQGNLNQKNAELADANADIKKWMGVLVPVKGLVLDSDSEIILDMDNLTEAQYEQMKLVVKVMMRRGIERVGLYTSQFKLNLTSQIAAWTNELQVRGGIVSVYNPLYSLQHQGQPGAKYQLPDDAVNDEWNANHTERTLTLDNGWTLKVHYYPSSENIESVDSYKNGRLAESSMMSTEGQLTSNRFYNDDGTKNRDEYYSQSGLGILNVHYENDKLSQVELLNAVGMQVQAFDTIAGFTEWWVKNNFNESGFLVGAIENEQYRQLLNAMHGKSIALVNGSAVDNDAFKSWAAALPQQQYLVDNYETEMKLIQQVNQPLNISLLDPHNLPVTLGIPFAGAE</sequence>
<accession>A0A1Z5IWK4</accession>
<feature type="coiled-coil region" evidence="1">
    <location>
        <begin position="141"/>
        <end position="304"/>
    </location>
</feature>
<protein>
    <submittedName>
        <fullName evidence="3">Chromosome partition protein Smc</fullName>
    </submittedName>
</protein>
<keyword evidence="1" id="KW-0175">Coiled coil</keyword>
<feature type="region of interest" description="Disordered" evidence="2">
    <location>
        <begin position="1"/>
        <end position="48"/>
    </location>
</feature>
<evidence type="ECO:0000313" key="3">
    <source>
        <dbReference type="EMBL" id="GAX06143.1"/>
    </source>
</evidence>
<organism evidence="3 4">
    <name type="scientific">Secundilactobacillus pentosiphilus</name>
    <dbReference type="NCBI Taxonomy" id="1714682"/>
    <lineage>
        <taxon>Bacteria</taxon>
        <taxon>Bacillati</taxon>
        <taxon>Bacillota</taxon>
        <taxon>Bacilli</taxon>
        <taxon>Lactobacillales</taxon>
        <taxon>Lactobacillaceae</taxon>
        <taxon>Secundilactobacillus</taxon>
    </lineage>
</organism>
<proteinExistence type="predicted"/>
<evidence type="ECO:0000313" key="4">
    <source>
        <dbReference type="Proteomes" id="UP000198414"/>
    </source>
</evidence>
<reference evidence="3 4" key="1">
    <citation type="submission" date="2015-11" db="EMBL/GenBank/DDBJ databases">
        <title>Draft genome sequences of new species of the genus Lactobacillus isolated from orchardgrass silage.</title>
        <authorList>
            <person name="Tohno M."/>
            <person name="Tanizawa Y."/>
            <person name="Arita M."/>
        </authorList>
    </citation>
    <scope>NUCLEOTIDE SEQUENCE [LARGE SCALE GENOMIC DNA]</scope>
    <source>
        <strain evidence="3 4">IWT25</strain>
    </source>
</reference>